<dbReference type="RefSeq" id="WP_157677279.1">
    <property type="nucleotide sequence ID" value="NZ_CP022121.1"/>
</dbReference>
<name>A0ABT1Y6G4_9FIRM</name>
<keyword evidence="1" id="KW-0732">Signal</keyword>
<protein>
    <submittedName>
        <fullName evidence="2">DUF6147 family protein</fullName>
    </submittedName>
</protein>
<feature type="signal peptide" evidence="1">
    <location>
        <begin position="1"/>
        <end position="25"/>
    </location>
</feature>
<comment type="caution">
    <text evidence="2">The sequence shown here is derived from an EMBL/GenBank/DDBJ whole genome shotgun (WGS) entry which is preliminary data.</text>
</comment>
<dbReference type="EMBL" id="JANPWE010000002">
    <property type="protein sequence ID" value="MCR6545276.1"/>
    <property type="molecule type" value="Genomic_DNA"/>
</dbReference>
<evidence type="ECO:0000313" key="2">
    <source>
        <dbReference type="EMBL" id="MCR6545276.1"/>
    </source>
</evidence>
<dbReference type="Pfam" id="PF19644">
    <property type="entry name" value="DUF6147"/>
    <property type="match status" value="1"/>
</dbReference>
<organism evidence="2 3">
    <name type="scientific">Dehalobacterium formicoaceticum</name>
    <dbReference type="NCBI Taxonomy" id="51515"/>
    <lineage>
        <taxon>Bacteria</taxon>
        <taxon>Bacillati</taxon>
        <taxon>Bacillota</taxon>
        <taxon>Clostridia</taxon>
        <taxon>Eubacteriales</taxon>
        <taxon>Peptococcaceae</taxon>
        <taxon>Dehalobacterium</taxon>
    </lineage>
</organism>
<sequence>MFKKTIALGISVCVFMLLYTSNVIAAQPRTVPPPHHDFVENSIDLRSLRLLGLGDCLVIQNGSAASVVVNGITTALFSVDELSVRPYLQRWTGSSWVDVTSRTFKQNNTSQVEGMYSYSVSRGYYYRVKCHHSASDNGIDESIYSYSNNILIE</sequence>
<keyword evidence="3" id="KW-1185">Reference proteome</keyword>
<feature type="chain" id="PRO_5046428410" evidence="1">
    <location>
        <begin position="26"/>
        <end position="153"/>
    </location>
</feature>
<evidence type="ECO:0000256" key="1">
    <source>
        <dbReference type="SAM" id="SignalP"/>
    </source>
</evidence>
<dbReference type="InterPro" id="IPR046145">
    <property type="entry name" value="DUF6147"/>
</dbReference>
<reference evidence="2 3" key="1">
    <citation type="submission" date="2022-08" db="EMBL/GenBank/DDBJ databases">
        <title>Proteogenomics of the novel Dehalobacterium formicoaceticum strain EZ94 highlights a key role of methyltransferases during anaerobic dichloromethane degradation.</title>
        <authorList>
            <person name="Wasmund K."/>
        </authorList>
    </citation>
    <scope>NUCLEOTIDE SEQUENCE [LARGE SCALE GENOMIC DNA]</scope>
    <source>
        <strain evidence="2 3">EZ94</strain>
    </source>
</reference>
<accession>A0ABT1Y6G4</accession>
<dbReference type="Proteomes" id="UP001524944">
    <property type="component" value="Unassembled WGS sequence"/>
</dbReference>
<evidence type="ECO:0000313" key="3">
    <source>
        <dbReference type="Proteomes" id="UP001524944"/>
    </source>
</evidence>
<proteinExistence type="predicted"/>
<gene>
    <name evidence="2" type="ORF">NVS47_07065</name>
</gene>